<gene>
    <name evidence="1" type="ORF">EST35_0445</name>
</gene>
<organism evidence="1 2">
    <name type="scientific">Pseudomonas phage vB_PaeM_PA5oct</name>
    <dbReference type="NCBI Taxonomy" id="2163605"/>
    <lineage>
        <taxon>Viruses</taxon>
        <taxon>Duplodnaviria</taxon>
        <taxon>Heunggongvirae</taxon>
        <taxon>Uroviricota</taxon>
        <taxon>Caudoviricetes</taxon>
        <taxon>Arenbergviridae</taxon>
        <taxon>Wroclawvirus</taxon>
        <taxon>Wroclawvirus PA5oct</taxon>
    </lineage>
</organism>
<dbReference type="EMBL" id="MK797984">
    <property type="protein sequence ID" value="QCG76313.1"/>
    <property type="molecule type" value="Genomic_DNA"/>
</dbReference>
<reference evidence="2" key="1">
    <citation type="journal article" date="2020" name="bioRxiv">
        <title>Integrative omics analysis of Pseudomonas aeruginosa virus PA5oct highlights the molecular complexity of jumbo phages.</title>
        <authorList>
            <person name="Lood C."/>
            <person name="Danis-Wlodarczyk K."/>
            <person name="Blasdel B.G."/>
            <person name="Jang H.B."/>
            <person name="Vandenheuvel D."/>
            <person name="Briers Y."/>
            <person name="Noben J.-P."/>
            <person name="van Noort V."/>
            <person name="Drulis-Kawa Z."/>
            <person name="Lavigne R."/>
        </authorList>
    </citation>
    <scope>NUCLEOTIDE SEQUENCE [LARGE SCALE GENOMIC DNA]</scope>
</reference>
<name>A0A4Y5JZ34_9CAUD</name>
<dbReference type="Proteomes" id="UP000316733">
    <property type="component" value="Segment"/>
</dbReference>
<evidence type="ECO:0000313" key="1">
    <source>
        <dbReference type="EMBL" id="QCG76313.1"/>
    </source>
</evidence>
<evidence type="ECO:0000313" key="2">
    <source>
        <dbReference type="Proteomes" id="UP000316733"/>
    </source>
</evidence>
<protein>
    <submittedName>
        <fullName evidence="1">Uncharacterized protein</fullName>
    </submittedName>
</protein>
<sequence>MDNIFYISYEIAVQCSNITTFYLINKHNRVFYAIRSAAGHPIDIFDFDWKQKILLTSKYCNKLLFIIGREKIQVTTTKLKIFYCLSNVSAKSYQVTL</sequence>
<keyword evidence="2" id="KW-1185">Reference proteome</keyword>
<accession>A0A4Y5JZ34</accession>
<proteinExistence type="predicted"/>